<comment type="caution">
    <text evidence="1">The sequence shown here is derived from an EMBL/GenBank/DDBJ whole genome shotgun (WGS) entry which is preliminary data.</text>
</comment>
<sequence length="151" mass="17322">NKHRMIMQVNVRDSAEYLTDSDITFNHVGDQFKCTKSGAKVNEKLFEIGKPHNRWDSEFVVCAFTLKRKTDDEVSAGFHKNRTIMPVLEYQTTVSVEYNDVGDFFWAPNAGQRCDPELITSTDNENSGFLQDKLDVYAPPPIMCEESKFLM</sequence>
<keyword evidence="2" id="KW-1185">Reference proteome</keyword>
<evidence type="ECO:0000313" key="1">
    <source>
        <dbReference type="EMBL" id="GMR38639.1"/>
    </source>
</evidence>
<gene>
    <name evidence="1" type="ORF">PMAYCL1PPCAC_08834</name>
</gene>
<evidence type="ECO:0000313" key="2">
    <source>
        <dbReference type="Proteomes" id="UP001328107"/>
    </source>
</evidence>
<name>A0AAN4ZFQ0_9BILA</name>
<organism evidence="1 2">
    <name type="scientific">Pristionchus mayeri</name>
    <dbReference type="NCBI Taxonomy" id="1317129"/>
    <lineage>
        <taxon>Eukaryota</taxon>
        <taxon>Metazoa</taxon>
        <taxon>Ecdysozoa</taxon>
        <taxon>Nematoda</taxon>
        <taxon>Chromadorea</taxon>
        <taxon>Rhabditida</taxon>
        <taxon>Rhabditina</taxon>
        <taxon>Diplogasteromorpha</taxon>
        <taxon>Diplogasteroidea</taxon>
        <taxon>Neodiplogasteridae</taxon>
        <taxon>Pristionchus</taxon>
    </lineage>
</organism>
<accession>A0AAN4ZFQ0</accession>
<dbReference type="EMBL" id="BTRK01000002">
    <property type="protein sequence ID" value="GMR38639.1"/>
    <property type="molecule type" value="Genomic_DNA"/>
</dbReference>
<feature type="non-terminal residue" evidence="1">
    <location>
        <position position="151"/>
    </location>
</feature>
<dbReference type="Proteomes" id="UP001328107">
    <property type="component" value="Unassembled WGS sequence"/>
</dbReference>
<proteinExistence type="predicted"/>
<reference evidence="2" key="1">
    <citation type="submission" date="2022-10" db="EMBL/GenBank/DDBJ databases">
        <title>Genome assembly of Pristionchus species.</title>
        <authorList>
            <person name="Yoshida K."/>
            <person name="Sommer R.J."/>
        </authorList>
    </citation>
    <scope>NUCLEOTIDE SEQUENCE [LARGE SCALE GENOMIC DNA]</scope>
    <source>
        <strain evidence="2">RS5460</strain>
    </source>
</reference>
<feature type="non-terminal residue" evidence="1">
    <location>
        <position position="1"/>
    </location>
</feature>
<protein>
    <submittedName>
        <fullName evidence="1">Uncharacterized protein</fullName>
    </submittedName>
</protein>
<dbReference type="AlphaFoldDB" id="A0AAN4ZFQ0"/>